<dbReference type="EMBL" id="MCGE01000018">
    <property type="protein sequence ID" value="ORZ12644.1"/>
    <property type="molecule type" value="Genomic_DNA"/>
</dbReference>
<keyword evidence="10" id="KW-0539">Nucleus</keyword>
<feature type="repeat" description="WD" evidence="11">
    <location>
        <begin position="358"/>
        <end position="389"/>
    </location>
</feature>
<dbReference type="AlphaFoldDB" id="A0A1X2IAA2"/>
<feature type="repeat" description="WD" evidence="11">
    <location>
        <begin position="205"/>
        <end position="227"/>
    </location>
</feature>
<keyword evidence="13" id="KW-1185">Reference proteome</keyword>
<dbReference type="InterPro" id="IPR037289">
    <property type="entry name" value="Elp2"/>
</dbReference>
<dbReference type="InterPro" id="IPR036322">
    <property type="entry name" value="WD40_repeat_dom_sf"/>
</dbReference>
<dbReference type="Proteomes" id="UP000193560">
    <property type="component" value="Unassembled WGS sequence"/>
</dbReference>
<dbReference type="PROSITE" id="PS50082">
    <property type="entry name" value="WD_REPEATS_2"/>
    <property type="match status" value="3"/>
</dbReference>
<comment type="pathway">
    <text evidence="3">tRNA modification; 5-methoxycarbonylmethyl-2-thiouridine-tRNA biosynthesis.</text>
</comment>
<comment type="caution">
    <text evidence="12">The sequence shown here is derived from an EMBL/GenBank/DDBJ whole genome shotgun (WGS) entry which is preliminary data.</text>
</comment>
<reference evidence="12 13" key="1">
    <citation type="submission" date="2016-07" db="EMBL/GenBank/DDBJ databases">
        <title>Pervasive Adenine N6-methylation of Active Genes in Fungi.</title>
        <authorList>
            <consortium name="DOE Joint Genome Institute"/>
            <person name="Mondo S.J."/>
            <person name="Dannebaum R.O."/>
            <person name="Kuo R.C."/>
            <person name="Labutti K."/>
            <person name="Haridas S."/>
            <person name="Kuo A."/>
            <person name="Salamov A."/>
            <person name="Ahrendt S.R."/>
            <person name="Lipzen A."/>
            <person name="Sullivan W."/>
            <person name="Andreopoulos W.B."/>
            <person name="Clum A."/>
            <person name="Lindquist E."/>
            <person name="Daum C."/>
            <person name="Ramamoorthy G.K."/>
            <person name="Gryganskyi A."/>
            <person name="Culley D."/>
            <person name="Magnuson J.K."/>
            <person name="James T.Y."/>
            <person name="O'Malley M.A."/>
            <person name="Stajich J.E."/>
            <person name="Spatafora J.W."/>
            <person name="Visel A."/>
            <person name="Grigoriev I.V."/>
        </authorList>
    </citation>
    <scope>NUCLEOTIDE SEQUENCE [LARGE SCALE GENOMIC DNA]</scope>
    <source>
        <strain evidence="12 13">NRRL 1336</strain>
    </source>
</reference>
<dbReference type="GO" id="GO:0005634">
    <property type="term" value="C:nucleus"/>
    <property type="evidence" value="ECO:0007669"/>
    <property type="project" value="UniProtKB-SubCell"/>
</dbReference>
<sequence length="762" mass="85559">MAKISSEFISIGCNRTTHAAAWAPNGLVAFGADKFVALYDPLVGYRTDPNQLSIISGSADHTAKLWKKNGQQQWVNSATLEGFTGAVEAMATLHAEKVADESKDLIVLGSADGKIRIWERSIQDQDTALSYLPGTTIPIIASGHTDKVINIYIYQQNSKSFEKVYTLQGHDNWVRSLAFATYTGEPAEENDGTKTHTLQTGDLILASGSQDRYIRIWKISPYAHVITADTPLNDEQQQQEFSIMFEALLMGHDDWVFSVAWERPTAVTMENGDIKYEQPMRLISASSDKSMMIWSPDASSGVWVNDVRMGDIGGNAALGFCGALFGPDGKHVLSYGANGSFHLWKEQEHNLWSPQVTISGHFKQVEQVTWDPQSRYLVSASLDQTTRLYAPWKRKEGDELIETWHEMGRPQVHGYDLKCVAFTHNWQFVSGADEKVLRVFDTPRSCVESLAELTGESKMKDEASTRPLGANLPALGLSNKAVFENDIETMASTDENHTTLQSYTQSSATPTALLETMTQPPYEEHLIQHTLWPEMEKLYGHLYEVMCVDGTTDGRCIATACKASTSEHAVIRLFDTKNWKELPTKIAAHTLTVTRVRFSHDDRWLLTVSRDRFWSLSERKINPVSGEMEYGLVAKNKAHARIIWDCSWAHDDRLFVTGSRDKTFKVWQQNAEQEWSCISTIKCQESVTALDLAPDFKNGSGRIQLWTASKESPQEWTLWNEVDKRLCHVGVVRSLSWRSTSDGRFQLASGGEDHSVRILNID</sequence>
<evidence type="ECO:0000256" key="8">
    <source>
        <dbReference type="ARBA" id="ARBA00022694"/>
    </source>
</evidence>
<gene>
    <name evidence="12" type="ORF">BCR42DRAFT_331615</name>
</gene>
<protein>
    <recommendedName>
        <fullName evidence="5">Elongator complex protein 2</fullName>
    </recommendedName>
</protein>
<accession>A0A1X2IAA2</accession>
<evidence type="ECO:0000256" key="5">
    <source>
        <dbReference type="ARBA" id="ARBA00020267"/>
    </source>
</evidence>
<proteinExistence type="inferred from homology"/>
<organism evidence="12 13">
    <name type="scientific">Absidia repens</name>
    <dbReference type="NCBI Taxonomy" id="90262"/>
    <lineage>
        <taxon>Eukaryota</taxon>
        <taxon>Fungi</taxon>
        <taxon>Fungi incertae sedis</taxon>
        <taxon>Mucoromycota</taxon>
        <taxon>Mucoromycotina</taxon>
        <taxon>Mucoromycetes</taxon>
        <taxon>Mucorales</taxon>
        <taxon>Cunninghamellaceae</taxon>
        <taxon>Absidia</taxon>
    </lineage>
</organism>
<evidence type="ECO:0000256" key="10">
    <source>
        <dbReference type="ARBA" id="ARBA00023242"/>
    </source>
</evidence>
<evidence type="ECO:0000256" key="4">
    <source>
        <dbReference type="ARBA" id="ARBA00005881"/>
    </source>
</evidence>
<dbReference type="STRING" id="90262.A0A1X2IAA2"/>
<dbReference type="Pfam" id="PF00400">
    <property type="entry name" value="WD40"/>
    <property type="match status" value="5"/>
</dbReference>
<dbReference type="SUPFAM" id="SSF50978">
    <property type="entry name" value="WD40 repeat-like"/>
    <property type="match status" value="2"/>
</dbReference>
<dbReference type="InterPro" id="IPR020472">
    <property type="entry name" value="WD40_PAC1"/>
</dbReference>
<keyword evidence="8" id="KW-0819">tRNA processing</keyword>
<dbReference type="PANTHER" id="PTHR44111">
    <property type="entry name" value="ELONGATOR COMPLEX PROTEIN 2"/>
    <property type="match status" value="1"/>
</dbReference>
<evidence type="ECO:0000313" key="13">
    <source>
        <dbReference type="Proteomes" id="UP000193560"/>
    </source>
</evidence>
<evidence type="ECO:0000256" key="6">
    <source>
        <dbReference type="ARBA" id="ARBA00022490"/>
    </source>
</evidence>
<keyword evidence="6" id="KW-0963">Cytoplasm</keyword>
<evidence type="ECO:0000256" key="3">
    <source>
        <dbReference type="ARBA" id="ARBA00005043"/>
    </source>
</evidence>
<dbReference type="InterPro" id="IPR001680">
    <property type="entry name" value="WD40_rpt"/>
</dbReference>
<keyword evidence="9" id="KW-0677">Repeat</keyword>
<dbReference type="InterPro" id="IPR015943">
    <property type="entry name" value="WD40/YVTN_repeat-like_dom_sf"/>
</dbReference>
<dbReference type="GO" id="GO:0005737">
    <property type="term" value="C:cytoplasm"/>
    <property type="evidence" value="ECO:0007669"/>
    <property type="project" value="UniProtKB-SubCell"/>
</dbReference>
<dbReference type="Gene3D" id="2.130.10.10">
    <property type="entry name" value="YVTN repeat-like/Quinoprotein amine dehydrogenase"/>
    <property type="match status" value="4"/>
</dbReference>
<evidence type="ECO:0000256" key="1">
    <source>
        <dbReference type="ARBA" id="ARBA00004123"/>
    </source>
</evidence>
<evidence type="ECO:0000256" key="7">
    <source>
        <dbReference type="ARBA" id="ARBA00022574"/>
    </source>
</evidence>
<evidence type="ECO:0000256" key="2">
    <source>
        <dbReference type="ARBA" id="ARBA00004496"/>
    </source>
</evidence>
<dbReference type="PANTHER" id="PTHR44111:SF1">
    <property type="entry name" value="ELONGATOR COMPLEX PROTEIN 2"/>
    <property type="match status" value="1"/>
</dbReference>
<name>A0A1X2IAA2_9FUNG</name>
<dbReference type="GO" id="GO:0033588">
    <property type="term" value="C:elongator holoenzyme complex"/>
    <property type="evidence" value="ECO:0007669"/>
    <property type="project" value="InterPro"/>
</dbReference>
<dbReference type="PRINTS" id="PR00320">
    <property type="entry name" value="GPROTEINBRPT"/>
</dbReference>
<feature type="repeat" description="WD" evidence="11">
    <location>
        <begin position="636"/>
        <end position="668"/>
    </location>
</feature>
<evidence type="ECO:0000256" key="11">
    <source>
        <dbReference type="PROSITE-ProRule" id="PRU00221"/>
    </source>
</evidence>
<keyword evidence="7 11" id="KW-0853">WD repeat</keyword>
<evidence type="ECO:0000256" key="9">
    <source>
        <dbReference type="ARBA" id="ARBA00022737"/>
    </source>
</evidence>
<dbReference type="PROSITE" id="PS50294">
    <property type="entry name" value="WD_REPEATS_REGION"/>
    <property type="match status" value="2"/>
</dbReference>
<evidence type="ECO:0000313" key="12">
    <source>
        <dbReference type="EMBL" id="ORZ12644.1"/>
    </source>
</evidence>
<comment type="similarity">
    <text evidence="4">Belongs to the WD repeat ELP2 family.</text>
</comment>
<dbReference type="GO" id="GO:0002098">
    <property type="term" value="P:tRNA wobble uridine modification"/>
    <property type="evidence" value="ECO:0007669"/>
    <property type="project" value="InterPro"/>
</dbReference>
<comment type="subcellular location">
    <subcellularLocation>
        <location evidence="2">Cytoplasm</location>
    </subcellularLocation>
    <subcellularLocation>
        <location evidence="1">Nucleus</location>
    </subcellularLocation>
</comment>
<dbReference type="OrthoDB" id="27911at2759"/>
<dbReference type="SMART" id="SM00320">
    <property type="entry name" value="WD40"/>
    <property type="match status" value="11"/>
</dbReference>
<dbReference type="UniPathway" id="UPA00988"/>
<dbReference type="FunFam" id="2.130.10.10:FF:000400">
    <property type="entry name" value="Elongator acetyltransferase complex subunit 2"/>
    <property type="match status" value="1"/>
</dbReference>